<dbReference type="GO" id="GO:0000145">
    <property type="term" value="C:exocyst"/>
    <property type="evidence" value="ECO:0007669"/>
    <property type="project" value="InterPro"/>
</dbReference>
<gene>
    <name evidence="2" type="ORF">HUJ06_026764</name>
</gene>
<evidence type="ECO:0000313" key="2">
    <source>
        <dbReference type="EMBL" id="DAD25300.1"/>
    </source>
</evidence>
<dbReference type="InterPro" id="IPR004140">
    <property type="entry name" value="Exo70"/>
</dbReference>
<organism evidence="2 3">
    <name type="scientific">Nelumbo nucifera</name>
    <name type="common">Sacred lotus</name>
    <dbReference type="NCBI Taxonomy" id="4432"/>
    <lineage>
        <taxon>Eukaryota</taxon>
        <taxon>Viridiplantae</taxon>
        <taxon>Streptophyta</taxon>
        <taxon>Embryophyta</taxon>
        <taxon>Tracheophyta</taxon>
        <taxon>Spermatophyta</taxon>
        <taxon>Magnoliopsida</taxon>
        <taxon>Proteales</taxon>
        <taxon>Nelumbonaceae</taxon>
        <taxon>Nelumbo</taxon>
    </lineage>
</organism>
<feature type="region of interest" description="Disordered" evidence="1">
    <location>
        <begin position="18"/>
        <end position="43"/>
    </location>
</feature>
<reference evidence="2 3" key="1">
    <citation type="journal article" date="2020" name="Mol. Biol. Evol.">
        <title>Distinct Expression and Methylation Patterns for Genes with Different Fates following a Single Whole-Genome Duplication in Flowering Plants.</title>
        <authorList>
            <person name="Shi T."/>
            <person name="Rahmani R.S."/>
            <person name="Gugger P.F."/>
            <person name="Wang M."/>
            <person name="Li H."/>
            <person name="Zhang Y."/>
            <person name="Li Z."/>
            <person name="Wang Q."/>
            <person name="Van de Peer Y."/>
            <person name="Marchal K."/>
            <person name="Chen J."/>
        </authorList>
    </citation>
    <scope>NUCLEOTIDE SEQUENCE [LARGE SCALE GENOMIC DNA]</scope>
    <source>
        <tissue evidence="2">Leaf</tissue>
    </source>
</reference>
<dbReference type="AlphaFoldDB" id="A0A822XY66"/>
<dbReference type="PANTHER" id="PTHR12542">
    <property type="entry name" value="EXOCYST COMPLEX PROTEIN EXO70"/>
    <property type="match status" value="1"/>
</dbReference>
<feature type="compositionally biased region" description="Pro residues" evidence="1">
    <location>
        <begin position="20"/>
        <end position="33"/>
    </location>
</feature>
<evidence type="ECO:0000313" key="3">
    <source>
        <dbReference type="Proteomes" id="UP000607653"/>
    </source>
</evidence>
<dbReference type="GO" id="GO:0006887">
    <property type="term" value="P:exocytosis"/>
    <property type="evidence" value="ECO:0007669"/>
    <property type="project" value="InterPro"/>
</dbReference>
<sequence>MMDPSSLQFSSPIVIISIPNPSPVVPPSSPPPQDRSNTSDYDDTYEDDVHVVAHSISEVEQASMLAMSDLKSIADCLISSGYGKECVKIYKIIRKSIIDEGLYRLGIEKLTSSRIQKMDWDVLDLKIKTWLNTAKPSL</sequence>
<accession>A0A822XY66</accession>
<dbReference type="Gene3D" id="1.20.1280.170">
    <property type="entry name" value="Exocyst complex component Exo70"/>
    <property type="match status" value="1"/>
</dbReference>
<dbReference type="SUPFAM" id="SSF74788">
    <property type="entry name" value="Cullin repeat-like"/>
    <property type="match status" value="1"/>
</dbReference>
<dbReference type="EMBL" id="DUZY01000001">
    <property type="protein sequence ID" value="DAD25300.1"/>
    <property type="molecule type" value="Genomic_DNA"/>
</dbReference>
<dbReference type="PANTHER" id="PTHR12542:SF17">
    <property type="entry name" value="EXOCYST SUBUNIT EXO70 FAMILY PROTEIN"/>
    <property type="match status" value="1"/>
</dbReference>
<comment type="caution">
    <text evidence="2">The sequence shown here is derived from an EMBL/GenBank/DDBJ whole genome shotgun (WGS) entry which is preliminary data.</text>
</comment>
<proteinExistence type="predicted"/>
<dbReference type="Proteomes" id="UP000607653">
    <property type="component" value="Unassembled WGS sequence"/>
</dbReference>
<name>A0A822XY66_NELNU</name>
<protein>
    <submittedName>
        <fullName evidence="2">Uncharacterized protein</fullName>
    </submittedName>
</protein>
<evidence type="ECO:0000256" key="1">
    <source>
        <dbReference type="SAM" id="MobiDB-lite"/>
    </source>
</evidence>
<keyword evidence="3" id="KW-1185">Reference proteome</keyword>
<dbReference type="InterPro" id="IPR016159">
    <property type="entry name" value="Cullin_repeat-like_dom_sf"/>
</dbReference>